<gene>
    <name evidence="2" type="ORF">VNO77_42314</name>
</gene>
<dbReference type="Proteomes" id="UP001367508">
    <property type="component" value="Unassembled WGS sequence"/>
</dbReference>
<reference evidence="2 3" key="1">
    <citation type="submission" date="2024-01" db="EMBL/GenBank/DDBJ databases">
        <title>The genomes of 5 underutilized Papilionoideae crops provide insights into root nodulation and disease resistanc.</title>
        <authorList>
            <person name="Jiang F."/>
        </authorList>
    </citation>
    <scope>NUCLEOTIDE SEQUENCE [LARGE SCALE GENOMIC DNA]</scope>
    <source>
        <strain evidence="2">LVBAO_FW01</strain>
        <tissue evidence="2">Leaves</tissue>
    </source>
</reference>
<keyword evidence="3" id="KW-1185">Reference proteome</keyword>
<sequence length="67" mass="7974">MTSSVFHYFSYRLVSILSIWKLPSDDKANVCRRSEGLQIRQYIDDASVSKRKENRSQSTRFEKKRET</sequence>
<organism evidence="2 3">
    <name type="scientific">Canavalia gladiata</name>
    <name type="common">Sword bean</name>
    <name type="synonym">Dolichos gladiatus</name>
    <dbReference type="NCBI Taxonomy" id="3824"/>
    <lineage>
        <taxon>Eukaryota</taxon>
        <taxon>Viridiplantae</taxon>
        <taxon>Streptophyta</taxon>
        <taxon>Embryophyta</taxon>
        <taxon>Tracheophyta</taxon>
        <taxon>Spermatophyta</taxon>
        <taxon>Magnoliopsida</taxon>
        <taxon>eudicotyledons</taxon>
        <taxon>Gunneridae</taxon>
        <taxon>Pentapetalae</taxon>
        <taxon>rosids</taxon>
        <taxon>fabids</taxon>
        <taxon>Fabales</taxon>
        <taxon>Fabaceae</taxon>
        <taxon>Papilionoideae</taxon>
        <taxon>50 kb inversion clade</taxon>
        <taxon>NPAAA clade</taxon>
        <taxon>indigoferoid/millettioid clade</taxon>
        <taxon>Phaseoleae</taxon>
        <taxon>Canavalia</taxon>
    </lineage>
</organism>
<evidence type="ECO:0000313" key="3">
    <source>
        <dbReference type="Proteomes" id="UP001367508"/>
    </source>
</evidence>
<evidence type="ECO:0000256" key="1">
    <source>
        <dbReference type="SAM" id="MobiDB-lite"/>
    </source>
</evidence>
<dbReference type="AlphaFoldDB" id="A0AAN9PSA7"/>
<name>A0AAN9PSA7_CANGL</name>
<feature type="region of interest" description="Disordered" evidence="1">
    <location>
        <begin position="48"/>
        <end position="67"/>
    </location>
</feature>
<dbReference type="EMBL" id="JAYMYQ010000010">
    <property type="protein sequence ID" value="KAK7308691.1"/>
    <property type="molecule type" value="Genomic_DNA"/>
</dbReference>
<proteinExistence type="predicted"/>
<protein>
    <submittedName>
        <fullName evidence="2">Uncharacterized protein</fullName>
    </submittedName>
</protein>
<evidence type="ECO:0000313" key="2">
    <source>
        <dbReference type="EMBL" id="KAK7308691.1"/>
    </source>
</evidence>
<accession>A0AAN9PSA7</accession>
<comment type="caution">
    <text evidence="2">The sequence shown here is derived from an EMBL/GenBank/DDBJ whole genome shotgun (WGS) entry which is preliminary data.</text>
</comment>